<feature type="short sequence motif" description="HXTX 1" evidence="2">
    <location>
        <begin position="56"/>
        <end position="59"/>
    </location>
</feature>
<accession>A0ABW2NDV1</accession>
<protein>
    <recommendedName>
        <fullName evidence="2">RNA 2',3'-cyclic phosphodiesterase</fullName>
        <shortName evidence="2">RNA 2',3'-CPDase</shortName>
        <ecNumber evidence="2">3.1.4.58</ecNumber>
    </recommendedName>
</protein>
<dbReference type="HAMAP" id="MF_01940">
    <property type="entry name" value="RNA_CPDase"/>
    <property type="match status" value="1"/>
</dbReference>
<dbReference type="InterPro" id="IPR009097">
    <property type="entry name" value="Cyclic_Pdiesterase"/>
</dbReference>
<comment type="function">
    <text evidence="2">Hydrolyzes RNA 2',3'-cyclic phosphodiester to an RNA 2'-phosphomonoester.</text>
</comment>
<organism evidence="3 4">
    <name type="scientific">Bhargavaea changchunensis</name>
    <dbReference type="NCBI Taxonomy" id="2134037"/>
    <lineage>
        <taxon>Bacteria</taxon>
        <taxon>Bacillati</taxon>
        <taxon>Bacillota</taxon>
        <taxon>Bacilli</taxon>
        <taxon>Bacillales</taxon>
        <taxon>Caryophanaceae</taxon>
        <taxon>Bhargavaea</taxon>
    </lineage>
</organism>
<proteinExistence type="inferred from homology"/>
<evidence type="ECO:0000313" key="4">
    <source>
        <dbReference type="Proteomes" id="UP001596483"/>
    </source>
</evidence>
<evidence type="ECO:0000313" key="3">
    <source>
        <dbReference type="EMBL" id="MFC7364614.1"/>
    </source>
</evidence>
<dbReference type="InterPro" id="IPR004175">
    <property type="entry name" value="RNA_CPDase"/>
</dbReference>
<feature type="active site" description="Proton acceptor" evidence="2">
    <location>
        <position position="142"/>
    </location>
</feature>
<feature type="active site" description="Proton donor" evidence="2">
    <location>
        <position position="56"/>
    </location>
</feature>
<dbReference type="Pfam" id="PF13563">
    <property type="entry name" value="2_5_RNA_ligase2"/>
    <property type="match status" value="1"/>
</dbReference>
<reference evidence="4" key="1">
    <citation type="journal article" date="2019" name="Int. J. Syst. Evol. Microbiol.">
        <title>The Global Catalogue of Microorganisms (GCM) 10K type strain sequencing project: providing services to taxonomists for standard genome sequencing and annotation.</title>
        <authorList>
            <consortium name="The Broad Institute Genomics Platform"/>
            <consortium name="The Broad Institute Genome Sequencing Center for Infectious Disease"/>
            <person name="Wu L."/>
            <person name="Ma J."/>
        </authorList>
    </citation>
    <scope>NUCLEOTIDE SEQUENCE [LARGE SCALE GENOMIC DNA]</scope>
    <source>
        <strain evidence="4">JCM 4738</strain>
    </source>
</reference>
<sequence length="197" mass="22681">MVQYKQSDEKGAFCLQQHYFLGVRIPSDVQPIAEKYLSQYRLADRYKVVSHPEDLHITLFYLGACDDRMLAKLSARLRTIAEEHTAFTIQIDGFNFFGPPSGPRVTYLSVTKNRVLERLQKDVTAAVTEVTGLPSKDRFVPHITIAKKRKTDERLSLSSDLFDPYPISVDCFQLFKVQPQRTPKYETVESFVLRESE</sequence>
<evidence type="ECO:0000256" key="1">
    <source>
        <dbReference type="ARBA" id="ARBA00022801"/>
    </source>
</evidence>
<gene>
    <name evidence="3" type="primary">thpR</name>
    <name evidence="3" type="ORF">ACFQQH_05660</name>
</gene>
<keyword evidence="4" id="KW-1185">Reference proteome</keyword>
<dbReference type="EC" id="3.1.4.58" evidence="2"/>
<dbReference type="SUPFAM" id="SSF55144">
    <property type="entry name" value="LigT-like"/>
    <property type="match status" value="1"/>
</dbReference>
<dbReference type="Gene3D" id="3.90.1140.10">
    <property type="entry name" value="Cyclic phosphodiesterase"/>
    <property type="match status" value="1"/>
</dbReference>
<keyword evidence="1 2" id="KW-0378">Hydrolase</keyword>
<dbReference type="PANTHER" id="PTHR35561">
    <property type="entry name" value="RNA 2',3'-CYCLIC PHOSPHODIESTERASE"/>
    <property type="match status" value="1"/>
</dbReference>
<feature type="short sequence motif" description="HXTX 2" evidence="2">
    <location>
        <begin position="142"/>
        <end position="145"/>
    </location>
</feature>
<evidence type="ECO:0000256" key="2">
    <source>
        <dbReference type="HAMAP-Rule" id="MF_01940"/>
    </source>
</evidence>
<dbReference type="NCBIfam" id="TIGR02258">
    <property type="entry name" value="2_5_ligase"/>
    <property type="match status" value="1"/>
</dbReference>
<dbReference type="RefSeq" id="WP_157297438.1">
    <property type="nucleotide sequence ID" value="NZ_JBHTCT010000011.1"/>
</dbReference>
<dbReference type="EMBL" id="JBHTCT010000011">
    <property type="protein sequence ID" value="MFC7364614.1"/>
    <property type="molecule type" value="Genomic_DNA"/>
</dbReference>
<comment type="similarity">
    <text evidence="2">Belongs to the 2H phosphoesterase superfamily. ThpR family.</text>
</comment>
<dbReference type="Proteomes" id="UP001596483">
    <property type="component" value="Unassembled WGS sequence"/>
</dbReference>
<name>A0ABW2NDV1_9BACL</name>
<dbReference type="PANTHER" id="PTHR35561:SF1">
    <property type="entry name" value="RNA 2',3'-CYCLIC PHOSPHODIESTERASE"/>
    <property type="match status" value="1"/>
</dbReference>
<comment type="caution">
    <text evidence="3">The sequence shown here is derived from an EMBL/GenBank/DDBJ whole genome shotgun (WGS) entry which is preliminary data.</text>
</comment>
<comment type="catalytic activity">
    <reaction evidence="2">
        <text>a 3'-end 2',3'-cyclophospho-ribonucleotide-RNA + H2O = a 3'-end 2'-phospho-ribonucleotide-RNA + H(+)</text>
        <dbReference type="Rhea" id="RHEA:11828"/>
        <dbReference type="Rhea" id="RHEA-COMP:10464"/>
        <dbReference type="Rhea" id="RHEA-COMP:17353"/>
        <dbReference type="ChEBI" id="CHEBI:15377"/>
        <dbReference type="ChEBI" id="CHEBI:15378"/>
        <dbReference type="ChEBI" id="CHEBI:83064"/>
        <dbReference type="ChEBI" id="CHEBI:173113"/>
        <dbReference type="EC" id="3.1.4.58"/>
    </reaction>
</comment>